<dbReference type="AlphaFoldDB" id="A0AB34JU72"/>
<gene>
    <name evidence="2" type="ORF">AB1Y20_020270</name>
</gene>
<evidence type="ECO:0000313" key="2">
    <source>
        <dbReference type="EMBL" id="KAL1525411.1"/>
    </source>
</evidence>
<reference evidence="2 3" key="1">
    <citation type="journal article" date="2024" name="Science">
        <title>Giant polyketide synthase enzymes in the biosynthesis of giant marine polyether toxins.</title>
        <authorList>
            <person name="Fallon T.R."/>
            <person name="Shende V.V."/>
            <person name="Wierzbicki I.H."/>
            <person name="Pendleton A.L."/>
            <person name="Watervoot N.F."/>
            <person name="Auber R.P."/>
            <person name="Gonzalez D.J."/>
            <person name="Wisecaver J.H."/>
            <person name="Moore B.S."/>
        </authorList>
    </citation>
    <scope>NUCLEOTIDE SEQUENCE [LARGE SCALE GENOMIC DNA]</scope>
    <source>
        <strain evidence="2 3">12B1</strain>
    </source>
</reference>
<feature type="region of interest" description="Disordered" evidence="1">
    <location>
        <begin position="124"/>
        <end position="148"/>
    </location>
</feature>
<dbReference type="Proteomes" id="UP001515480">
    <property type="component" value="Unassembled WGS sequence"/>
</dbReference>
<dbReference type="EMBL" id="JBGBPQ010000004">
    <property type="protein sequence ID" value="KAL1525411.1"/>
    <property type="molecule type" value="Genomic_DNA"/>
</dbReference>
<keyword evidence="3" id="KW-1185">Reference proteome</keyword>
<comment type="caution">
    <text evidence="2">The sequence shown here is derived from an EMBL/GenBank/DDBJ whole genome shotgun (WGS) entry which is preliminary data.</text>
</comment>
<organism evidence="2 3">
    <name type="scientific">Prymnesium parvum</name>
    <name type="common">Toxic golden alga</name>
    <dbReference type="NCBI Taxonomy" id="97485"/>
    <lineage>
        <taxon>Eukaryota</taxon>
        <taxon>Haptista</taxon>
        <taxon>Haptophyta</taxon>
        <taxon>Prymnesiophyceae</taxon>
        <taxon>Prymnesiales</taxon>
        <taxon>Prymnesiaceae</taxon>
        <taxon>Prymnesium</taxon>
    </lineage>
</organism>
<protein>
    <submittedName>
        <fullName evidence="2">Uncharacterized protein</fullName>
    </submittedName>
</protein>
<proteinExistence type="predicted"/>
<evidence type="ECO:0000256" key="1">
    <source>
        <dbReference type="SAM" id="MobiDB-lite"/>
    </source>
</evidence>
<name>A0AB34JU72_PRYPA</name>
<sequence>MPLVDILVDGSQVVSSGHVSFSAHRECSLRLGHGGIKLPRGLMHSDLQCTLRDGDECLATMHVQPPTDEEDWVRMPGGLEGKRSLTVDVPGYTFCLDAFDGGSRLSELCSLHILHHRPRACSPATGVLDKESPSPARPSDPQGCTDVDDMTDVRREAVHGEYLRHAARDTTTRAWAAALTDESRRALAREAMSLVRDHGCIGRSFWVGATDVAHCGLEAFALEVLRFHSRCYGYDDWTGAEWWLQLRSCDAETPSGCQHDTKSIAFHFDCDEDPEPKLADVPAHIRLTLLVNLWRQHKPLNPSALPRNVALAVAPSNLAAHHKNANAPYFTCSSNASSPMVDYASVGEERGFPAIATQISPSFVATQGILLRHFPAGILSECGPLAHFHRCKVLVADGRDPI</sequence>
<evidence type="ECO:0000313" key="3">
    <source>
        <dbReference type="Proteomes" id="UP001515480"/>
    </source>
</evidence>
<accession>A0AB34JU72</accession>